<keyword evidence="4 8" id="KW-0067">ATP-binding</keyword>
<comment type="function">
    <text evidence="8">Catalyzes the attachment of tryptophan to tRNA(Trp).</text>
</comment>
<dbReference type="NCBIfam" id="TIGR00233">
    <property type="entry name" value="trpS"/>
    <property type="match status" value="1"/>
</dbReference>
<reference evidence="11" key="3">
    <citation type="journal article" date="2022" name="Int. J. Syst. Evol. Microbiol.">
        <title>Caproicibacterium lactatifermentans sp. nov., isolated from pit clay used for the production of Chinese strong aroma-type liquor.</title>
        <authorList>
            <person name="Wang H."/>
            <person name="Gu Y."/>
            <person name="Zhao D."/>
            <person name="Qiao Z."/>
            <person name="Zheng J."/>
            <person name="Gao J."/>
            <person name="Ren C."/>
            <person name="Xu Y."/>
        </authorList>
    </citation>
    <scope>NUCLEOTIDE SEQUENCE</scope>
    <source>
        <strain evidence="11">JNU-WLY1368</strain>
    </source>
</reference>
<dbReference type="EMBL" id="CP046161">
    <property type="protein sequence ID" value="QKO30203.1"/>
    <property type="molecule type" value="Genomic_DNA"/>
</dbReference>
<dbReference type="GO" id="GO:0004830">
    <property type="term" value="F:tryptophan-tRNA ligase activity"/>
    <property type="evidence" value="ECO:0007669"/>
    <property type="project" value="UniProtKB-UniRule"/>
</dbReference>
<feature type="binding site" evidence="8">
    <location>
        <position position="192"/>
    </location>
    <ligand>
        <name>ATP</name>
        <dbReference type="ChEBI" id="CHEBI:30616"/>
    </ligand>
</feature>
<feature type="short sequence motif" description="'HIGH' region" evidence="8">
    <location>
        <begin position="18"/>
        <end position="26"/>
    </location>
</feature>
<evidence type="ECO:0000256" key="7">
    <source>
        <dbReference type="ARBA" id="ARBA00049929"/>
    </source>
</evidence>
<dbReference type="GO" id="GO:0005524">
    <property type="term" value="F:ATP binding"/>
    <property type="evidence" value="ECO:0007669"/>
    <property type="project" value="UniProtKB-UniRule"/>
</dbReference>
<dbReference type="InterPro" id="IPR002305">
    <property type="entry name" value="aa-tRNA-synth_Ic"/>
</dbReference>
<dbReference type="InterPro" id="IPR001412">
    <property type="entry name" value="aa-tRNA-synth_I_CS"/>
</dbReference>
<keyword evidence="5 8" id="KW-0648">Protein biosynthesis</keyword>
<dbReference type="Gene3D" id="1.10.240.10">
    <property type="entry name" value="Tyrosyl-Transfer RNA Synthetase"/>
    <property type="match status" value="1"/>
</dbReference>
<dbReference type="PROSITE" id="PS00178">
    <property type="entry name" value="AA_TRNA_LIGASE_I"/>
    <property type="match status" value="1"/>
</dbReference>
<sequence length="339" mass="38498">MEQQTPERKKRIFSAIQPSGDITLGNYLGALKNWVSLQDSYDCIFALADLHTITVRQKPADLRHHTLNAYALLLACGIDPKRSLFFLQSHVPAHSQLAWILNCYTQFGELQRMTQFKDKSKKHADNVNAGLFTYPSLMAADILLYQTDFVPVGEDQTQHLELTRNIAERFNNAYSPTFTLPAAFVGKEGKRIMSLQDPSHKMSKSDENVNGCVYVLDKPDDIMRKFKRAITDSEASVHYGEGKDGINNLMEIYSCITGETFDQIEHDFSGKGYGDFKAAVGEAVIEHLRPIQERFAQYSSDRDYMEQYWNDGAEKAARIANRTLQKVMKKVGFIPPHRS</sequence>
<dbReference type="Proteomes" id="UP000509623">
    <property type="component" value="Chromosome"/>
</dbReference>
<dbReference type="GO" id="GO:0005829">
    <property type="term" value="C:cytosol"/>
    <property type="evidence" value="ECO:0007669"/>
    <property type="project" value="TreeGrafter"/>
</dbReference>
<feature type="binding site" evidence="8">
    <location>
        <begin position="153"/>
        <end position="155"/>
    </location>
    <ligand>
        <name>ATP</name>
        <dbReference type="ChEBI" id="CHEBI:30616"/>
    </ligand>
</feature>
<name>A0A859DUI3_9FIRM</name>
<evidence type="ECO:0000256" key="6">
    <source>
        <dbReference type="ARBA" id="ARBA00023146"/>
    </source>
</evidence>
<evidence type="ECO:0000256" key="9">
    <source>
        <dbReference type="RuleBase" id="RU363036"/>
    </source>
</evidence>
<reference evidence="11" key="2">
    <citation type="journal article" date="2021" name="Appl. Environ. Microbiol.">
        <title>Adaptability of a Caproate-Producing Bacterium Contributes to Its Dominance in an Anaerobic Fermentation System.</title>
        <authorList>
            <person name="Wang H."/>
            <person name="Gu Y."/>
            <person name="Zhou W."/>
            <person name="Zhao D."/>
            <person name="Qiao Z."/>
            <person name="Zheng J."/>
            <person name="Gao J."/>
            <person name="Chen X."/>
            <person name="Ren C."/>
            <person name="Xu Y."/>
        </authorList>
    </citation>
    <scope>NUCLEOTIDE SEQUENCE</scope>
    <source>
        <strain evidence="11">JNU-WLY1368</strain>
    </source>
</reference>
<evidence type="ECO:0000313" key="10">
    <source>
        <dbReference type="EMBL" id="QKN24582.1"/>
    </source>
</evidence>
<evidence type="ECO:0000313" key="12">
    <source>
        <dbReference type="Proteomes" id="UP000501316"/>
    </source>
</evidence>
<comment type="subunit">
    <text evidence="8">Homodimer.</text>
</comment>
<evidence type="ECO:0000256" key="3">
    <source>
        <dbReference type="ARBA" id="ARBA00022741"/>
    </source>
</evidence>
<protein>
    <recommendedName>
        <fullName evidence="8">Tryptophan--tRNA ligase</fullName>
        <ecNumber evidence="8">6.1.1.2</ecNumber>
    </recommendedName>
    <alternativeName>
        <fullName evidence="8">Tryptophanyl-tRNA synthetase</fullName>
        <shortName evidence="8">TrpRS</shortName>
    </alternativeName>
</protein>
<dbReference type="KEGG" id="clf:GJQ69_08925"/>
<keyword evidence="3 8" id="KW-0547">Nucleotide-binding</keyword>
<dbReference type="EMBL" id="CP046051">
    <property type="protein sequence ID" value="QKN24582.1"/>
    <property type="molecule type" value="Genomic_DNA"/>
</dbReference>
<dbReference type="InterPro" id="IPR050203">
    <property type="entry name" value="Trp-tRNA_synthetase"/>
</dbReference>
<dbReference type="GO" id="GO:0006436">
    <property type="term" value="P:tryptophanyl-tRNA aminoacylation"/>
    <property type="evidence" value="ECO:0007669"/>
    <property type="project" value="UniProtKB-UniRule"/>
</dbReference>
<dbReference type="FunFam" id="1.10.240.10:FF:000002">
    <property type="entry name" value="Tryptophan--tRNA ligase"/>
    <property type="match status" value="1"/>
</dbReference>
<dbReference type="Proteomes" id="UP000501316">
    <property type="component" value="Chromosome"/>
</dbReference>
<keyword evidence="2 8" id="KW-0436">Ligase</keyword>
<dbReference type="Pfam" id="PF00579">
    <property type="entry name" value="tRNA-synt_1b"/>
    <property type="match status" value="1"/>
</dbReference>
<dbReference type="InterPro" id="IPR014729">
    <property type="entry name" value="Rossmann-like_a/b/a_fold"/>
</dbReference>
<dbReference type="HAMAP" id="MF_00140_B">
    <property type="entry name" value="Trp_tRNA_synth_B"/>
    <property type="match status" value="1"/>
</dbReference>
<organism evidence="10 12">
    <name type="scientific">Caproicibacterium lactatifermentans</name>
    <dbReference type="NCBI Taxonomy" id="2666138"/>
    <lineage>
        <taxon>Bacteria</taxon>
        <taxon>Bacillati</taxon>
        <taxon>Bacillota</taxon>
        <taxon>Clostridia</taxon>
        <taxon>Eubacteriales</taxon>
        <taxon>Oscillospiraceae</taxon>
        <taxon>Caproicibacterium</taxon>
    </lineage>
</organism>
<comment type="similarity">
    <text evidence="1 8 9">Belongs to the class-I aminoacyl-tRNA synthetase family.</text>
</comment>
<dbReference type="PANTHER" id="PTHR43766:SF1">
    <property type="entry name" value="TRYPTOPHAN--TRNA LIGASE, MITOCHONDRIAL"/>
    <property type="match status" value="1"/>
</dbReference>
<dbReference type="Gene3D" id="3.40.50.620">
    <property type="entry name" value="HUPs"/>
    <property type="match status" value="1"/>
</dbReference>
<evidence type="ECO:0000256" key="8">
    <source>
        <dbReference type="HAMAP-Rule" id="MF_00140"/>
    </source>
</evidence>
<dbReference type="PANTHER" id="PTHR43766">
    <property type="entry name" value="TRYPTOPHAN--TRNA LIGASE, MITOCHONDRIAL"/>
    <property type="match status" value="1"/>
</dbReference>
<comment type="catalytic activity">
    <reaction evidence="7 8">
        <text>tRNA(Trp) + L-tryptophan + ATP = L-tryptophyl-tRNA(Trp) + AMP + diphosphate + H(+)</text>
        <dbReference type="Rhea" id="RHEA:24080"/>
        <dbReference type="Rhea" id="RHEA-COMP:9671"/>
        <dbReference type="Rhea" id="RHEA-COMP:9705"/>
        <dbReference type="ChEBI" id="CHEBI:15378"/>
        <dbReference type="ChEBI" id="CHEBI:30616"/>
        <dbReference type="ChEBI" id="CHEBI:33019"/>
        <dbReference type="ChEBI" id="CHEBI:57912"/>
        <dbReference type="ChEBI" id="CHEBI:78442"/>
        <dbReference type="ChEBI" id="CHEBI:78535"/>
        <dbReference type="ChEBI" id="CHEBI:456215"/>
        <dbReference type="EC" id="6.1.1.2"/>
    </reaction>
</comment>
<feature type="short sequence motif" description="'KMSKS' region" evidence="8">
    <location>
        <begin position="201"/>
        <end position="205"/>
    </location>
</feature>
<reference evidence="12 13" key="1">
    <citation type="submission" date="2019-11" db="EMBL/GenBank/DDBJ databases">
        <authorList>
            <person name="Ren C."/>
            <person name="Wang H."/>
            <person name="Xu Y."/>
        </authorList>
    </citation>
    <scope>NUCLEOTIDE SEQUENCE [LARGE SCALE GENOMIC DNA]</scope>
    <source>
        <strain evidence="13">JNU-WLY1368</strain>
        <strain evidence="10 12">LBM 19010</strain>
    </source>
</reference>
<evidence type="ECO:0000313" key="13">
    <source>
        <dbReference type="Proteomes" id="UP000509623"/>
    </source>
</evidence>
<feature type="binding site" evidence="8">
    <location>
        <begin position="17"/>
        <end position="19"/>
    </location>
    <ligand>
        <name>ATP</name>
        <dbReference type="ChEBI" id="CHEBI:30616"/>
    </ligand>
</feature>
<evidence type="ECO:0000256" key="4">
    <source>
        <dbReference type="ARBA" id="ARBA00022840"/>
    </source>
</evidence>
<dbReference type="EC" id="6.1.1.2" evidence="8"/>
<feature type="binding site" evidence="8">
    <location>
        <position position="141"/>
    </location>
    <ligand>
        <name>L-tryptophan</name>
        <dbReference type="ChEBI" id="CHEBI:57912"/>
    </ligand>
</feature>
<feature type="binding site" evidence="8">
    <location>
        <begin position="201"/>
        <end position="205"/>
    </location>
    <ligand>
        <name>ATP</name>
        <dbReference type="ChEBI" id="CHEBI:30616"/>
    </ligand>
</feature>
<dbReference type="SUPFAM" id="SSF52374">
    <property type="entry name" value="Nucleotidylyl transferase"/>
    <property type="match status" value="1"/>
</dbReference>
<keyword evidence="13" id="KW-1185">Reference proteome</keyword>
<evidence type="ECO:0000313" key="11">
    <source>
        <dbReference type="EMBL" id="QKO30203.1"/>
    </source>
</evidence>
<keyword evidence="8" id="KW-0963">Cytoplasm</keyword>
<dbReference type="InterPro" id="IPR002306">
    <property type="entry name" value="Trp-tRNA-ligase"/>
</dbReference>
<evidence type="ECO:0000256" key="1">
    <source>
        <dbReference type="ARBA" id="ARBA00005594"/>
    </source>
</evidence>
<dbReference type="PRINTS" id="PR01039">
    <property type="entry name" value="TRNASYNTHTRP"/>
</dbReference>
<proteinExistence type="inferred from homology"/>
<gene>
    <name evidence="8 10" type="primary">trpS</name>
    <name evidence="10" type="ORF">GJQ69_08925</name>
    <name evidence="11" type="ORF">GKP14_03755</name>
</gene>
<dbReference type="InterPro" id="IPR024109">
    <property type="entry name" value="Trp-tRNA-ligase_bac-type"/>
</dbReference>
<accession>A0A859DUI3</accession>
<dbReference type="CDD" id="cd00806">
    <property type="entry name" value="TrpRS_core"/>
    <property type="match status" value="1"/>
</dbReference>
<evidence type="ECO:0000256" key="5">
    <source>
        <dbReference type="ARBA" id="ARBA00022917"/>
    </source>
</evidence>
<evidence type="ECO:0000256" key="2">
    <source>
        <dbReference type="ARBA" id="ARBA00022598"/>
    </source>
</evidence>
<dbReference type="AlphaFoldDB" id="A0A859DUI3"/>
<dbReference type="RefSeq" id="WP_086035081.1">
    <property type="nucleotide sequence ID" value="NZ_CP046051.1"/>
</dbReference>
<comment type="subcellular location">
    <subcellularLocation>
        <location evidence="8">Cytoplasm</location>
    </subcellularLocation>
</comment>
<keyword evidence="6 8" id="KW-0030">Aminoacyl-tRNA synthetase</keyword>
<feature type="binding site" evidence="8">
    <location>
        <begin position="25"/>
        <end position="26"/>
    </location>
    <ligand>
        <name>ATP</name>
        <dbReference type="ChEBI" id="CHEBI:30616"/>
    </ligand>
</feature>